<dbReference type="SUPFAM" id="SSF53756">
    <property type="entry name" value="UDP-Glycosyltransferase/glycogen phosphorylase"/>
    <property type="match status" value="1"/>
</dbReference>
<organism evidence="1 2">
    <name type="scientific">Sphingopyxis witflariensis</name>
    <dbReference type="NCBI Taxonomy" id="173675"/>
    <lineage>
        <taxon>Bacteria</taxon>
        <taxon>Pseudomonadati</taxon>
        <taxon>Pseudomonadota</taxon>
        <taxon>Alphaproteobacteria</taxon>
        <taxon>Sphingomonadales</taxon>
        <taxon>Sphingomonadaceae</taxon>
        <taxon>Sphingopyxis</taxon>
    </lineage>
</organism>
<dbReference type="AlphaFoldDB" id="A0A246K5A2"/>
<protein>
    <recommendedName>
        <fullName evidence="3">Glycosyl transferase</fullName>
    </recommendedName>
</protein>
<dbReference type="OrthoDB" id="8437129at2"/>
<evidence type="ECO:0008006" key="3">
    <source>
        <dbReference type="Google" id="ProtNLM"/>
    </source>
</evidence>
<evidence type="ECO:0000313" key="1">
    <source>
        <dbReference type="EMBL" id="OWR01153.1"/>
    </source>
</evidence>
<comment type="caution">
    <text evidence="1">The sequence shown here is derived from an EMBL/GenBank/DDBJ whole genome shotgun (WGS) entry which is preliminary data.</text>
</comment>
<dbReference type="RefSeq" id="WP_088470963.1">
    <property type="nucleotide sequence ID" value="NZ_NISJ01000001.1"/>
</dbReference>
<proteinExistence type="predicted"/>
<dbReference type="EMBL" id="NISJ01000001">
    <property type="protein sequence ID" value="OWR01153.1"/>
    <property type="molecule type" value="Genomic_DNA"/>
</dbReference>
<gene>
    <name evidence="1" type="ORF">CDQ91_01645</name>
</gene>
<name>A0A246K5A2_9SPHN</name>
<dbReference type="InterPro" id="IPR043148">
    <property type="entry name" value="TagF_C"/>
</dbReference>
<keyword evidence="2" id="KW-1185">Reference proteome</keyword>
<sequence length="384" mass="42902">MHIGFLFNHHGGHQVAHALPIAFQLRRLAPDARVSVFTAEGTEAEVRRLAATFDGPAPDIIRLQPASTLARAIHRATGRAIPADTISSLGRNLDLFRDLDALVVPEKTSLMLKTRFGLQSLKIVHTRHGAGDRAIGFDKASGQFDLVLLSGEKIRDRLAEAGLLNPGGYAITGYPKFDVTTRSEPPRLFDNDRPTVVYNPHPSPALSSWYRMGPQILDWFSASDRYNLIFAPHIMLFAKRVTASLSPFALGWNNPPRPDQYPQDHMLIDIGSPASLDMTYTDAADIYLGDASSQVYEFIRRPRPCIFLNPRHLAWQGNRDFTHWTAGPVVETMDELAAELAEPPLLSDTLRERQQELVNYSFNLDSRPSSERAAKAILEYLDRK</sequence>
<dbReference type="Proteomes" id="UP000197097">
    <property type="component" value="Unassembled WGS sequence"/>
</dbReference>
<evidence type="ECO:0000313" key="2">
    <source>
        <dbReference type="Proteomes" id="UP000197097"/>
    </source>
</evidence>
<dbReference type="Gene3D" id="3.40.50.12580">
    <property type="match status" value="1"/>
</dbReference>
<reference evidence="1 2" key="1">
    <citation type="journal article" date="2002" name="Int. J. Syst. Evol. Microbiol.">
        <title>Sphingopyxis witflariensis sp. nov., isolated from activated sludge.</title>
        <authorList>
            <person name="Kampfer P."/>
            <person name="Witzenberger R."/>
            <person name="Denner E.B."/>
            <person name="Busse H.J."/>
            <person name="Neef A."/>
        </authorList>
    </citation>
    <scope>NUCLEOTIDE SEQUENCE [LARGE SCALE GENOMIC DNA]</scope>
    <source>
        <strain evidence="1 2">DSM 14551</strain>
    </source>
</reference>
<accession>A0A246K5A2</accession>